<dbReference type="EMBL" id="GL832957">
    <property type="protein sequence ID" value="EGD78627.1"/>
    <property type="molecule type" value="Genomic_DNA"/>
</dbReference>
<dbReference type="GeneID" id="16078181"/>
<dbReference type="AlphaFoldDB" id="F2TYF3"/>
<dbReference type="KEGG" id="sre:PTSG_01605"/>
<dbReference type="RefSeq" id="XP_004997585.1">
    <property type="nucleotide sequence ID" value="XM_004997528.1"/>
</dbReference>
<gene>
    <name evidence="1" type="ORF">PTSG_01605</name>
</gene>
<proteinExistence type="predicted"/>
<protein>
    <submittedName>
        <fullName evidence="1">Uncharacterized protein</fullName>
    </submittedName>
</protein>
<evidence type="ECO:0000313" key="1">
    <source>
        <dbReference type="EMBL" id="EGD78627.1"/>
    </source>
</evidence>
<dbReference type="InParanoid" id="F2TYF3"/>
<dbReference type="STRING" id="946362.F2TYF3"/>
<accession>F2TYF3</accession>
<dbReference type="PANTHER" id="PTHR31354:SF2">
    <property type="entry name" value="OS01G0793500 PROTEIN"/>
    <property type="match status" value="1"/>
</dbReference>
<reference evidence="1" key="1">
    <citation type="submission" date="2009-08" db="EMBL/GenBank/DDBJ databases">
        <title>Annotation of Salpingoeca rosetta.</title>
        <authorList>
            <consortium name="The Broad Institute Genome Sequencing Platform"/>
            <person name="Russ C."/>
            <person name="Cuomo C."/>
            <person name="Burger G."/>
            <person name="Gray M.W."/>
            <person name="Holland P.W.H."/>
            <person name="King N."/>
            <person name="Lang F.B.F."/>
            <person name="Roger A.J."/>
            <person name="Ruiz-Trillo I."/>
            <person name="Young S.K."/>
            <person name="Zeng Q."/>
            <person name="Gargeya S."/>
            <person name="Alvarado L."/>
            <person name="Berlin A."/>
            <person name="Chapman S.B."/>
            <person name="Chen Z."/>
            <person name="Freedman E."/>
            <person name="Gellesch M."/>
            <person name="Goldberg J."/>
            <person name="Griggs A."/>
            <person name="Gujja S."/>
            <person name="Heilman E."/>
            <person name="Heiman D."/>
            <person name="Howarth C."/>
            <person name="Mehta T."/>
            <person name="Neiman D."/>
            <person name="Pearson M."/>
            <person name="Roberts A."/>
            <person name="Saif S."/>
            <person name="Shea T."/>
            <person name="Shenoy N."/>
            <person name="Sisk P."/>
            <person name="Stolte C."/>
            <person name="Sykes S."/>
            <person name="White J."/>
            <person name="Yandava C."/>
            <person name="Haas B."/>
            <person name="Nusbaum C."/>
            <person name="Birren B."/>
        </authorList>
    </citation>
    <scope>NUCLEOTIDE SEQUENCE [LARGE SCALE GENOMIC DNA]</scope>
    <source>
        <strain evidence="1">ATCC 50818</strain>
    </source>
</reference>
<evidence type="ECO:0000313" key="2">
    <source>
        <dbReference type="Proteomes" id="UP000007799"/>
    </source>
</evidence>
<sequence>MAMARRVLPAGVGVFTVVLVAVMVVGTTTPVLGMPMPKKTTLGNSAFFVEDLAEFLHWDTTTPTTPRNVRTKLDAWLASFQTNMQGYTESAAHAFEWIPQYIGEANPQNSLTWSTQCFGHNTLHVTDLSSDGAKLHVNFSEPISSSSCEEDFYMVATIQGLFFIQVHAAKAEVHQWPGNINSQELSWINRNGFRVFRFNGTLDSTLRSLGATASLFLPAELTREVWEKVGARNVEFLRAKAFYELPERNTTDVIPDESDIHDGDFFGVLRLDGLDPMLAWAMGAHTGHTTVALRFDGELYICESTTVSSYWPTDGIQKTPYRQVLIGLVEKVDADIAAMMWTMALNKRLGTANLTVAEVYDTAASRNISFTTLFAMPEQDSWQYVDGYSMVCDVLVCETWKAAGLMGALTDKIQCTEFTNWDAYTLNIFDSTTPRPAACKAADPDLPFCQILGKYRMDLPFYNSRPMVPHMAERCPRGPPPHFPKPSGC</sequence>
<name>F2TYF3_SALR5</name>
<dbReference type="eggNOG" id="ENOG502QPWP">
    <property type="taxonomic scope" value="Eukaryota"/>
</dbReference>
<keyword evidence="2" id="KW-1185">Reference proteome</keyword>
<organism evidence="2">
    <name type="scientific">Salpingoeca rosetta (strain ATCC 50818 / BSB-021)</name>
    <dbReference type="NCBI Taxonomy" id="946362"/>
    <lineage>
        <taxon>Eukaryota</taxon>
        <taxon>Choanoflagellata</taxon>
        <taxon>Craspedida</taxon>
        <taxon>Salpingoecidae</taxon>
        <taxon>Salpingoeca</taxon>
    </lineage>
</organism>
<dbReference type="OrthoDB" id="1847654at2759"/>
<dbReference type="PANTHER" id="PTHR31354">
    <property type="entry name" value="OS01G0793500 PROTEIN"/>
    <property type="match status" value="1"/>
</dbReference>
<dbReference type="Proteomes" id="UP000007799">
    <property type="component" value="Unassembled WGS sequence"/>
</dbReference>